<evidence type="ECO:0000313" key="2">
    <source>
        <dbReference type="EMBL" id="TGE23515.1"/>
    </source>
</evidence>
<keyword evidence="1" id="KW-0472">Membrane</keyword>
<dbReference type="RefSeq" id="WP_135397294.1">
    <property type="nucleotide sequence ID" value="NZ_SRMB01000004.1"/>
</dbReference>
<dbReference type="AlphaFoldDB" id="A0A4Z0Q1F1"/>
<sequence length="74" mass="7863">MKKSIFRWVALAIQPVAYPAAAVYHAIVGSAITWICRGLPSTYSISALGWSMLASVAVGAALVVVSSNFKHEVE</sequence>
<evidence type="ECO:0000256" key="1">
    <source>
        <dbReference type="SAM" id="Phobius"/>
    </source>
</evidence>
<comment type="caution">
    <text evidence="2">The sequence shown here is derived from an EMBL/GenBank/DDBJ whole genome shotgun (WGS) entry which is preliminary data.</text>
</comment>
<feature type="transmembrane region" description="Helical" evidence="1">
    <location>
        <begin position="12"/>
        <end position="35"/>
    </location>
</feature>
<keyword evidence="1" id="KW-0812">Transmembrane</keyword>
<keyword evidence="3" id="KW-1185">Reference proteome</keyword>
<organism evidence="2 3">
    <name type="scientific">Hymenobacter metallicola</name>
    <dbReference type="NCBI Taxonomy" id="2563114"/>
    <lineage>
        <taxon>Bacteria</taxon>
        <taxon>Pseudomonadati</taxon>
        <taxon>Bacteroidota</taxon>
        <taxon>Cytophagia</taxon>
        <taxon>Cytophagales</taxon>
        <taxon>Hymenobacteraceae</taxon>
        <taxon>Hymenobacter</taxon>
    </lineage>
</organism>
<protein>
    <submittedName>
        <fullName evidence="2">Uncharacterized protein</fullName>
    </submittedName>
</protein>
<gene>
    <name evidence="2" type="ORF">E5K02_20220</name>
</gene>
<feature type="transmembrane region" description="Helical" evidence="1">
    <location>
        <begin position="47"/>
        <end position="69"/>
    </location>
</feature>
<name>A0A4Z0Q1F1_9BACT</name>
<accession>A0A4Z0Q1F1</accession>
<keyword evidence="1" id="KW-1133">Transmembrane helix</keyword>
<reference evidence="2 3" key="1">
    <citation type="submission" date="2019-04" db="EMBL/GenBank/DDBJ databases">
        <authorList>
            <person name="Feng G."/>
            <person name="Zhang J."/>
            <person name="Zhu H."/>
        </authorList>
    </citation>
    <scope>NUCLEOTIDE SEQUENCE [LARGE SCALE GENOMIC DNA]</scope>
    <source>
        <strain evidence="2 3">9PBR-1</strain>
    </source>
</reference>
<dbReference type="EMBL" id="SRMB01000004">
    <property type="protein sequence ID" value="TGE23515.1"/>
    <property type="molecule type" value="Genomic_DNA"/>
</dbReference>
<proteinExistence type="predicted"/>
<evidence type="ECO:0000313" key="3">
    <source>
        <dbReference type="Proteomes" id="UP000298471"/>
    </source>
</evidence>
<dbReference type="Proteomes" id="UP000298471">
    <property type="component" value="Unassembled WGS sequence"/>
</dbReference>